<dbReference type="AlphaFoldDB" id="W7X130"/>
<evidence type="ECO:0000313" key="2">
    <source>
        <dbReference type="Proteomes" id="UP000009168"/>
    </source>
</evidence>
<organism evidence="1 2">
    <name type="scientific">Tetrahymena thermophila (strain SB210)</name>
    <dbReference type="NCBI Taxonomy" id="312017"/>
    <lineage>
        <taxon>Eukaryota</taxon>
        <taxon>Sar</taxon>
        <taxon>Alveolata</taxon>
        <taxon>Ciliophora</taxon>
        <taxon>Intramacronucleata</taxon>
        <taxon>Oligohymenophorea</taxon>
        <taxon>Hymenostomatida</taxon>
        <taxon>Tetrahymenina</taxon>
        <taxon>Tetrahymenidae</taxon>
        <taxon>Tetrahymena</taxon>
    </lineage>
</organism>
<reference evidence="2" key="1">
    <citation type="journal article" date="2006" name="PLoS Biol.">
        <title>Macronuclear genome sequence of the ciliate Tetrahymena thermophila, a model eukaryote.</title>
        <authorList>
            <person name="Eisen J.A."/>
            <person name="Coyne R.S."/>
            <person name="Wu M."/>
            <person name="Wu D."/>
            <person name="Thiagarajan M."/>
            <person name="Wortman J.R."/>
            <person name="Badger J.H."/>
            <person name="Ren Q."/>
            <person name="Amedeo P."/>
            <person name="Jones K.M."/>
            <person name="Tallon L.J."/>
            <person name="Delcher A.L."/>
            <person name="Salzberg S.L."/>
            <person name="Silva J.C."/>
            <person name="Haas B.J."/>
            <person name="Majoros W.H."/>
            <person name="Farzad M."/>
            <person name="Carlton J.M."/>
            <person name="Smith R.K. Jr."/>
            <person name="Garg J."/>
            <person name="Pearlman R.E."/>
            <person name="Karrer K.M."/>
            <person name="Sun L."/>
            <person name="Manning G."/>
            <person name="Elde N.C."/>
            <person name="Turkewitz A.P."/>
            <person name="Asai D.J."/>
            <person name="Wilkes D.E."/>
            <person name="Wang Y."/>
            <person name="Cai H."/>
            <person name="Collins K."/>
            <person name="Stewart B.A."/>
            <person name="Lee S.R."/>
            <person name="Wilamowska K."/>
            <person name="Weinberg Z."/>
            <person name="Ruzzo W.L."/>
            <person name="Wloga D."/>
            <person name="Gaertig J."/>
            <person name="Frankel J."/>
            <person name="Tsao C.-C."/>
            <person name="Gorovsky M.A."/>
            <person name="Keeling P.J."/>
            <person name="Waller R.F."/>
            <person name="Patron N.J."/>
            <person name="Cherry J.M."/>
            <person name="Stover N.A."/>
            <person name="Krieger C.J."/>
            <person name="del Toro C."/>
            <person name="Ryder H.F."/>
            <person name="Williamson S.C."/>
            <person name="Barbeau R.A."/>
            <person name="Hamilton E.P."/>
            <person name="Orias E."/>
        </authorList>
    </citation>
    <scope>NUCLEOTIDE SEQUENCE [LARGE SCALE GENOMIC DNA]</scope>
    <source>
        <strain evidence="2">SB210</strain>
    </source>
</reference>
<sequence>MKHQIKKLDLSKIQTYQNGLQQSYHQQKSQKKTINQDHTCLTDRQKDMPFNKNNESAILSNIKSQDDKSIKNIIKQYKSIISPESKLSTELKNQILLGIRQHLKEQIEMCNQMSKVKKVFKLEVQLSKNKHGDAQDLLESSRKAKQMVSDYYSFYVEYANKNYQKPRPSVCATSRKNSPQKYITQDELLMNGNQSSRSKRSQRLEYIQPKPVSIFSIICSIQKDNKKMKEIIQLMKDNIKDLEQTALSFQVQIQHFKINFCEYEQILEEKCRYEDDLSQKHLISIFMKSIKQKQILFQKYQR</sequence>
<protein>
    <submittedName>
        <fullName evidence="1">Uncharacterized protein</fullName>
    </submittedName>
</protein>
<proteinExistence type="predicted"/>
<dbReference type="KEGG" id="tet:TTHERM_000933399"/>
<dbReference type="InParanoid" id="W7X130"/>
<accession>W7X130</accession>
<evidence type="ECO:0000313" key="1">
    <source>
        <dbReference type="EMBL" id="EWS72875.1"/>
    </source>
</evidence>
<gene>
    <name evidence="1" type="ORF">TTHERM_000933399</name>
</gene>
<dbReference type="RefSeq" id="XP_012654603.1">
    <property type="nucleotide sequence ID" value="XM_012799149.1"/>
</dbReference>
<keyword evidence="2" id="KW-1185">Reference proteome</keyword>
<name>W7X130_TETTS</name>
<dbReference type="GeneID" id="24441138"/>
<dbReference type="Proteomes" id="UP000009168">
    <property type="component" value="Unassembled WGS sequence"/>
</dbReference>
<dbReference type="EMBL" id="GG662564">
    <property type="protein sequence ID" value="EWS72875.1"/>
    <property type="molecule type" value="Genomic_DNA"/>
</dbReference>